<proteinExistence type="predicted"/>
<protein>
    <recommendedName>
        <fullName evidence="3">IrrE N-terminal-like domain-containing protein</fullName>
    </recommendedName>
</protein>
<evidence type="ECO:0000313" key="1">
    <source>
        <dbReference type="EMBL" id="TFJ30478.1"/>
    </source>
</evidence>
<accession>A0A5F0MHE5</accession>
<organism evidence="1 2">
    <name type="scientific">Carnobacterium divergens</name>
    <name type="common">Lactobacillus divergens</name>
    <dbReference type="NCBI Taxonomy" id="2748"/>
    <lineage>
        <taxon>Bacteria</taxon>
        <taxon>Bacillati</taxon>
        <taxon>Bacillota</taxon>
        <taxon>Bacilli</taxon>
        <taxon>Lactobacillales</taxon>
        <taxon>Carnobacteriaceae</taxon>
        <taxon>Carnobacterium</taxon>
    </lineage>
</organism>
<comment type="caution">
    <text evidence="1">The sequence shown here is derived from an EMBL/GenBank/DDBJ whole genome shotgun (WGS) entry which is preliminary data.</text>
</comment>
<sequence length="153" mass="18140">MNRLENIIDDNQHLDFKFNTSMNSKHGAFIYGNNVYVNSKREYEQNIADIAEEIGHDKTSAGDLSCLNTIEKRQQETRARQWGYKYLVPLDDLIVCYKLGLREYWEVAEFLEIPPAYLWETINYYRDTKGLVFYYKDCQFVFGMSDSLKINFN</sequence>
<name>A0A5F0MHE5_CARDV</name>
<dbReference type="RefSeq" id="WP_135014842.1">
    <property type="nucleotide sequence ID" value="NZ_CBCPJX010000006.1"/>
</dbReference>
<gene>
    <name evidence="1" type="ORF">CKN69_00790</name>
</gene>
<dbReference type="AlphaFoldDB" id="A0A5F0MHE5"/>
<evidence type="ECO:0000313" key="2">
    <source>
        <dbReference type="Proteomes" id="UP000297938"/>
    </source>
</evidence>
<dbReference type="Proteomes" id="UP000297938">
    <property type="component" value="Unassembled WGS sequence"/>
</dbReference>
<dbReference type="EMBL" id="NRPP01000002">
    <property type="protein sequence ID" value="TFJ30478.1"/>
    <property type="molecule type" value="Genomic_DNA"/>
</dbReference>
<evidence type="ECO:0008006" key="3">
    <source>
        <dbReference type="Google" id="ProtNLM"/>
    </source>
</evidence>
<reference evidence="1 2" key="1">
    <citation type="journal article" date="2018" name="Int. J. Food Microbiol.">
        <title>Growth of Carnobacterium spp. isolated from chilled vacuum-packaged meat under relevant acidic conditions.</title>
        <authorList>
            <person name="Zhang P."/>
            <person name="Badoni M."/>
            <person name="Ganzle M."/>
            <person name="Yang X."/>
        </authorList>
    </citation>
    <scope>NUCLEOTIDE SEQUENCE [LARGE SCALE GENOMIC DNA]</scope>
    <source>
        <strain evidence="1 2">B2</strain>
    </source>
</reference>